<evidence type="ECO:0000256" key="1">
    <source>
        <dbReference type="SAM" id="Phobius"/>
    </source>
</evidence>
<sequence>MIRNRRWITWCGVFKLRLKTPHQHIFFLTSKSLSKIRFSVISYLVSFFIPILILLLIFAVIRLYPFGSKTFLVFDMKWQYADFFAYLKRIFNGEENLLYSFSKNYGGDMYSTWAYYLVNPLHWVICWFHQKDLPKALSWIVLIKSGLSGFSCFYYLRHAFSHDKSAYLFSTSYALMSYSLWNAENFQFLDAVVLVPFVVLGINYLADNQKPVLLTLSLSVAIVLNFYIGWMILFFSTLYFLYYCYATYGSLSRETMVCFFQSLLLTALLSAFLWIPVGYQILEHKIGIKPFQLTFSSDISLFQLLTMFFTGTYEVGKMADHTLPNVFCGVFTSVHFFLFFFNQRISKKERFLTLCFSLFFVLSFLLFPLNLFWHGFHLPHGWPYRFSFLFSFLIISVAYRNYTQIKNKSISFLGFFSLIIITLLLAGFLNLQDQYSFESKSELHHGCPWLDVSLILFFILFLWQRDRKNVFYASSFLGNSFLIIVFLLSFVNLTFNALTLIKIKTINHESIDSYAYSIKTILPVVSEIQKIDPGFYRMEKNFYRSYNDSMQFDYAGISHFNSMNRSDILTFSKSLGYAVNNNIASYSYGATAFADSLSGIKYLLSIDSEIQKPYPPLFTMNGIHVFQNPFTLPLGFIARSHLEKTIPDDANPFNFQNSIYQYITGEMNQSLYSEAIGQEFSCQNVTCEISDNEIMLSKFSIGQKGVLQWKIPAKKDVYYYVYFPTVTDQQIDLEVNGKLLGRALTAEYSSVIPLGTTGDNHVITIRLFIYDSGISIHKPYIYSENLTALNTLHNLMEANPVLMKKINSAHLVGQVTVGSDNNDLILTIPHEKGWRVFVDHKPIQQKKVFNIFMLISLSSGKHDIDLYYIPPGLIPGFIVSFITVIIFLFLKPRRSRSL</sequence>
<feature type="transmembrane region" description="Helical" evidence="1">
    <location>
        <begin position="411"/>
        <end position="431"/>
    </location>
</feature>
<feature type="transmembrane region" description="Helical" evidence="1">
    <location>
        <begin position="443"/>
        <end position="463"/>
    </location>
</feature>
<reference evidence="2" key="1">
    <citation type="journal article" date="2015" name="Genome Announc.">
        <title>Draft Genome Sequence of Anaerolineae Strain TC1, a Novel Isolate from a Methanogenic Wastewater Treatment System.</title>
        <authorList>
            <person name="Matsuura N."/>
            <person name="Tourlousse D.M."/>
            <person name="Sun L."/>
            <person name="Toyonaga M."/>
            <person name="Kuroda K."/>
            <person name="Ohashi A."/>
            <person name="Cruz R."/>
            <person name="Yamaguchi T."/>
            <person name="Sekiguchi Y."/>
        </authorList>
    </citation>
    <scope>NUCLEOTIDE SEQUENCE [LARGE SCALE GENOMIC DNA]</scope>
    <source>
        <strain evidence="2">TC1</strain>
    </source>
</reference>
<feature type="transmembrane region" description="Helical" evidence="1">
    <location>
        <begin position="186"/>
        <end position="206"/>
    </location>
</feature>
<evidence type="ECO:0000313" key="3">
    <source>
        <dbReference type="Proteomes" id="UP000053370"/>
    </source>
</evidence>
<dbReference type="Pfam" id="PF09586">
    <property type="entry name" value="YfhO"/>
    <property type="match status" value="1"/>
</dbReference>
<dbReference type="PANTHER" id="PTHR38454:SF1">
    <property type="entry name" value="INTEGRAL MEMBRANE PROTEIN"/>
    <property type="match status" value="1"/>
</dbReference>
<feature type="transmembrane region" description="Helical" evidence="1">
    <location>
        <begin position="866"/>
        <end position="890"/>
    </location>
</feature>
<name>A0A0S7BJL7_9CHLR</name>
<dbReference type="Proteomes" id="UP000053370">
    <property type="component" value="Unassembled WGS sequence"/>
</dbReference>
<evidence type="ECO:0000313" key="2">
    <source>
        <dbReference type="EMBL" id="GAP40508.1"/>
    </source>
</evidence>
<accession>A0A0S7BJL7</accession>
<gene>
    <name evidence="2" type="ORF">ATC1_13484</name>
</gene>
<feature type="transmembrane region" description="Helical" evidence="1">
    <location>
        <begin position="382"/>
        <end position="399"/>
    </location>
</feature>
<feature type="transmembrane region" description="Helical" evidence="1">
    <location>
        <begin position="213"/>
        <end position="239"/>
    </location>
</feature>
<feature type="transmembrane region" description="Helical" evidence="1">
    <location>
        <begin position="353"/>
        <end position="376"/>
    </location>
</feature>
<feature type="transmembrane region" description="Helical" evidence="1">
    <location>
        <begin position="40"/>
        <end position="64"/>
    </location>
</feature>
<feature type="transmembrane region" description="Helical" evidence="1">
    <location>
        <begin position="291"/>
        <end position="310"/>
    </location>
</feature>
<feature type="transmembrane region" description="Helical" evidence="1">
    <location>
        <begin position="113"/>
        <end position="129"/>
    </location>
</feature>
<feature type="transmembrane region" description="Helical" evidence="1">
    <location>
        <begin position="136"/>
        <end position="156"/>
    </location>
</feature>
<dbReference type="RefSeq" id="WP_152024261.1">
    <property type="nucleotide sequence ID" value="NZ_DF968181.1"/>
</dbReference>
<feature type="transmembrane region" description="Helical" evidence="1">
    <location>
        <begin position="470"/>
        <end position="495"/>
    </location>
</feature>
<keyword evidence="3" id="KW-1185">Reference proteome</keyword>
<dbReference type="AlphaFoldDB" id="A0A0S7BJL7"/>
<dbReference type="EMBL" id="DF968181">
    <property type="protein sequence ID" value="GAP40508.1"/>
    <property type="molecule type" value="Genomic_DNA"/>
</dbReference>
<keyword evidence="1" id="KW-0812">Transmembrane</keyword>
<keyword evidence="1" id="KW-0472">Membrane</keyword>
<proteinExistence type="predicted"/>
<organism evidence="2">
    <name type="scientific">Flexilinea flocculi</name>
    <dbReference type="NCBI Taxonomy" id="1678840"/>
    <lineage>
        <taxon>Bacteria</taxon>
        <taxon>Bacillati</taxon>
        <taxon>Chloroflexota</taxon>
        <taxon>Anaerolineae</taxon>
        <taxon>Anaerolineales</taxon>
        <taxon>Anaerolineaceae</taxon>
        <taxon>Flexilinea</taxon>
    </lineage>
</organism>
<dbReference type="PANTHER" id="PTHR38454">
    <property type="entry name" value="INTEGRAL MEMBRANE PROTEIN-RELATED"/>
    <property type="match status" value="1"/>
</dbReference>
<protein>
    <submittedName>
        <fullName evidence="2">Uncharacterized membrane protein YfhO</fullName>
    </submittedName>
</protein>
<dbReference type="InterPro" id="IPR018580">
    <property type="entry name" value="Uncharacterised_YfhO"/>
</dbReference>
<feature type="transmembrane region" description="Helical" evidence="1">
    <location>
        <begin position="322"/>
        <end position="341"/>
    </location>
</feature>
<keyword evidence="1" id="KW-1133">Transmembrane helix</keyword>
<dbReference type="OrthoDB" id="134970at2"/>
<dbReference type="STRING" id="1678840.ATC1_13484"/>
<feature type="transmembrane region" description="Helical" evidence="1">
    <location>
        <begin position="259"/>
        <end position="279"/>
    </location>
</feature>